<reference evidence="1 2" key="1">
    <citation type="submission" date="2019-03" db="EMBL/GenBank/DDBJ databases">
        <title>First draft genome of Liparis tanakae, snailfish: a comprehensive survey of snailfish specific genes.</title>
        <authorList>
            <person name="Kim W."/>
            <person name="Song I."/>
            <person name="Jeong J.-H."/>
            <person name="Kim D."/>
            <person name="Kim S."/>
            <person name="Ryu S."/>
            <person name="Song J.Y."/>
            <person name="Lee S.K."/>
        </authorList>
    </citation>
    <scope>NUCLEOTIDE SEQUENCE [LARGE SCALE GENOMIC DNA]</scope>
    <source>
        <tissue evidence="1">Muscle</tissue>
    </source>
</reference>
<keyword evidence="2" id="KW-1185">Reference proteome</keyword>
<dbReference type="EMBL" id="SRLO01000161">
    <property type="protein sequence ID" value="TNN70571.1"/>
    <property type="molecule type" value="Genomic_DNA"/>
</dbReference>
<dbReference type="Proteomes" id="UP000314294">
    <property type="component" value="Unassembled WGS sequence"/>
</dbReference>
<evidence type="ECO:0000313" key="1">
    <source>
        <dbReference type="EMBL" id="TNN70571.1"/>
    </source>
</evidence>
<gene>
    <name evidence="1" type="ORF">EYF80_019155</name>
</gene>
<sequence>MTGQPLGCSWFPLWWEKGRKRQNRQVEKRMRGVFSRRVGEYLRFSELNSDSRNLRNCSRPTGSLRTSSMPNAHLFTLCWLGSLLRKNTPQKGNTSFHR</sequence>
<comment type="caution">
    <text evidence="1">The sequence shown here is derived from an EMBL/GenBank/DDBJ whole genome shotgun (WGS) entry which is preliminary data.</text>
</comment>
<name>A0A4Z2HYC1_9TELE</name>
<organism evidence="1 2">
    <name type="scientific">Liparis tanakae</name>
    <name type="common">Tanaka's snailfish</name>
    <dbReference type="NCBI Taxonomy" id="230148"/>
    <lineage>
        <taxon>Eukaryota</taxon>
        <taxon>Metazoa</taxon>
        <taxon>Chordata</taxon>
        <taxon>Craniata</taxon>
        <taxon>Vertebrata</taxon>
        <taxon>Euteleostomi</taxon>
        <taxon>Actinopterygii</taxon>
        <taxon>Neopterygii</taxon>
        <taxon>Teleostei</taxon>
        <taxon>Neoteleostei</taxon>
        <taxon>Acanthomorphata</taxon>
        <taxon>Eupercaria</taxon>
        <taxon>Perciformes</taxon>
        <taxon>Cottioidei</taxon>
        <taxon>Cottales</taxon>
        <taxon>Liparidae</taxon>
        <taxon>Liparis</taxon>
    </lineage>
</organism>
<evidence type="ECO:0000313" key="2">
    <source>
        <dbReference type="Proteomes" id="UP000314294"/>
    </source>
</evidence>
<dbReference type="AlphaFoldDB" id="A0A4Z2HYC1"/>
<protein>
    <submittedName>
        <fullName evidence="1">Uncharacterized protein</fullName>
    </submittedName>
</protein>
<accession>A0A4Z2HYC1</accession>
<proteinExistence type="predicted"/>